<gene>
    <name evidence="2" type="ORF">HJC23_004702</name>
</gene>
<evidence type="ECO:0000313" key="2">
    <source>
        <dbReference type="EMBL" id="KAL3790801.1"/>
    </source>
</evidence>
<accession>A0ABD3PTU9</accession>
<dbReference type="Pfam" id="PF05050">
    <property type="entry name" value="Methyltransf_21"/>
    <property type="match status" value="1"/>
</dbReference>
<dbReference type="EMBL" id="JABMIG020000122">
    <property type="protein sequence ID" value="KAL3790801.1"/>
    <property type="molecule type" value="Genomic_DNA"/>
</dbReference>
<dbReference type="PANTHER" id="PTHR34009">
    <property type="entry name" value="PROTEIN STAR"/>
    <property type="match status" value="1"/>
</dbReference>
<dbReference type="InterPro" id="IPR006342">
    <property type="entry name" value="FkbM_mtfrase"/>
</dbReference>
<name>A0ABD3PTU9_9STRA</name>
<feature type="domain" description="Methyltransferase FkbM" evidence="1">
    <location>
        <begin position="130"/>
        <end position="297"/>
    </location>
</feature>
<dbReference type="InterPro" id="IPR053202">
    <property type="entry name" value="EGF_Rcpt_Signaling_Reg"/>
</dbReference>
<sequence length="321" mass="36634">MIPVPAQLKGNYVACRRQNIIAAACLHRKIISVFIILYASWTAVRIHKAKAEKKFWDEKKKNYPRLSLCVPDDLPVQTTGEISNSSMKTSARKAKGVVKVPEHFFKSQSKEDKKLMGWFGNLCGGTYIEMGGADGVFFSNSFVFNKALSWKGVLIELSTSSYNQMIVNRPDEIATVHAGVCKEPQKLHAVNDGLTGGIYEFAAPSFIEQWWKDLSFDDPKVEEIECDTMDNILRKNAPTTTYFDFFSLDVEGAELAVLESIDFERVKFGIIFAEADKHNERKNLVLKQFLERKGYSYLYHDHPNDWFVNPDFDEIYGHLVY</sequence>
<dbReference type="AlphaFoldDB" id="A0ABD3PTU9"/>
<evidence type="ECO:0000259" key="1">
    <source>
        <dbReference type="Pfam" id="PF05050"/>
    </source>
</evidence>
<proteinExistence type="predicted"/>
<reference evidence="2 3" key="1">
    <citation type="journal article" date="2020" name="G3 (Bethesda)">
        <title>Improved Reference Genome for Cyclotella cryptica CCMP332, a Model for Cell Wall Morphogenesis, Salinity Adaptation, and Lipid Production in Diatoms (Bacillariophyta).</title>
        <authorList>
            <person name="Roberts W.R."/>
            <person name="Downey K.M."/>
            <person name="Ruck E.C."/>
            <person name="Traller J.C."/>
            <person name="Alverson A.J."/>
        </authorList>
    </citation>
    <scope>NUCLEOTIDE SEQUENCE [LARGE SCALE GENOMIC DNA]</scope>
    <source>
        <strain evidence="2 3">CCMP332</strain>
    </source>
</reference>
<dbReference type="PANTHER" id="PTHR34009:SF3">
    <property type="entry name" value="METHYLTRANSFERASE FKBM DOMAIN-CONTAINING PROTEIN"/>
    <property type="match status" value="1"/>
</dbReference>
<evidence type="ECO:0000313" key="3">
    <source>
        <dbReference type="Proteomes" id="UP001516023"/>
    </source>
</evidence>
<dbReference type="Proteomes" id="UP001516023">
    <property type="component" value="Unassembled WGS sequence"/>
</dbReference>
<keyword evidence="3" id="KW-1185">Reference proteome</keyword>
<protein>
    <recommendedName>
        <fullName evidence="1">Methyltransferase FkbM domain-containing protein</fullName>
    </recommendedName>
</protein>
<comment type="caution">
    <text evidence="2">The sequence shown here is derived from an EMBL/GenBank/DDBJ whole genome shotgun (WGS) entry which is preliminary data.</text>
</comment>
<dbReference type="InterPro" id="IPR029063">
    <property type="entry name" value="SAM-dependent_MTases_sf"/>
</dbReference>
<dbReference type="Gene3D" id="3.40.50.150">
    <property type="entry name" value="Vaccinia Virus protein VP39"/>
    <property type="match status" value="1"/>
</dbReference>
<organism evidence="2 3">
    <name type="scientific">Cyclotella cryptica</name>
    <dbReference type="NCBI Taxonomy" id="29204"/>
    <lineage>
        <taxon>Eukaryota</taxon>
        <taxon>Sar</taxon>
        <taxon>Stramenopiles</taxon>
        <taxon>Ochrophyta</taxon>
        <taxon>Bacillariophyta</taxon>
        <taxon>Coscinodiscophyceae</taxon>
        <taxon>Thalassiosirophycidae</taxon>
        <taxon>Stephanodiscales</taxon>
        <taxon>Stephanodiscaceae</taxon>
        <taxon>Cyclotella</taxon>
    </lineage>
</organism>
<dbReference type="SUPFAM" id="SSF53335">
    <property type="entry name" value="S-adenosyl-L-methionine-dependent methyltransferases"/>
    <property type="match status" value="1"/>
</dbReference>